<accession>A0A3S4XRN1</accession>
<dbReference type="InterPro" id="IPR035901">
    <property type="entry name" value="GIY-YIG_endonuc_sf"/>
</dbReference>
<comment type="similarity">
    <text evidence="1">Belongs to the UPF0213 family.</text>
</comment>
<keyword evidence="3" id="KW-0378">Hydrolase</keyword>
<dbReference type="CDD" id="cd10456">
    <property type="entry name" value="GIY-YIG_UPF0213"/>
    <property type="match status" value="1"/>
</dbReference>
<dbReference type="Proteomes" id="UP000268229">
    <property type="component" value="Chromosome"/>
</dbReference>
<reference evidence="3 4" key="1">
    <citation type="submission" date="2018-12" db="EMBL/GenBank/DDBJ databases">
        <authorList>
            <consortium name="Pathogen Informatics"/>
        </authorList>
    </citation>
    <scope>NUCLEOTIDE SEQUENCE [LARGE SCALE GENOMIC DNA]</scope>
    <source>
        <strain evidence="3 4">NCTC12227</strain>
    </source>
</reference>
<dbReference type="Pfam" id="PF01541">
    <property type="entry name" value="GIY-YIG"/>
    <property type="match status" value="1"/>
</dbReference>
<sequence>MQSAEYLSLFSLPEKISDGDWYVYLVLCENGSLYCGITNCPEARFALHLAGKGAKYMRIHKPVSMRLVYMGISRGQAARVELLIKKFKVEQKRQLWAALDDFQTA</sequence>
<feature type="domain" description="GIY-YIG" evidence="2">
    <location>
        <begin position="19"/>
        <end position="94"/>
    </location>
</feature>
<dbReference type="AlphaFoldDB" id="A0A3S4XRN1"/>
<dbReference type="RefSeq" id="WP_232005219.1">
    <property type="nucleotide sequence ID" value="NZ_JBGNXI010000002.1"/>
</dbReference>
<dbReference type="PROSITE" id="PS50164">
    <property type="entry name" value="GIY_YIG"/>
    <property type="match status" value="1"/>
</dbReference>
<protein>
    <submittedName>
        <fullName evidence="3">Putative endonuclease</fullName>
    </submittedName>
</protein>
<organism evidence="3 4">
    <name type="scientific">Neisseria animaloris</name>
    <dbReference type="NCBI Taxonomy" id="326522"/>
    <lineage>
        <taxon>Bacteria</taxon>
        <taxon>Pseudomonadati</taxon>
        <taxon>Pseudomonadota</taxon>
        <taxon>Betaproteobacteria</taxon>
        <taxon>Neisseriales</taxon>
        <taxon>Neisseriaceae</taxon>
        <taxon>Neisseria</taxon>
    </lineage>
</organism>
<dbReference type="STRING" id="326522.BWD08_00410"/>
<dbReference type="Gene3D" id="3.40.1440.10">
    <property type="entry name" value="GIY-YIG endonuclease"/>
    <property type="match status" value="1"/>
</dbReference>
<proteinExistence type="inferred from homology"/>
<keyword evidence="3" id="KW-0255">Endonuclease</keyword>
<gene>
    <name evidence="3" type="ORF">NCTC12227_00122</name>
</gene>
<dbReference type="PANTHER" id="PTHR34477:SF1">
    <property type="entry name" value="UPF0213 PROTEIN YHBQ"/>
    <property type="match status" value="1"/>
</dbReference>
<keyword evidence="3" id="KW-0540">Nuclease</keyword>
<evidence type="ECO:0000256" key="1">
    <source>
        <dbReference type="ARBA" id="ARBA00007435"/>
    </source>
</evidence>
<dbReference type="InterPro" id="IPR050190">
    <property type="entry name" value="UPF0213_domain"/>
</dbReference>
<dbReference type="SUPFAM" id="SSF82771">
    <property type="entry name" value="GIY-YIG endonuclease"/>
    <property type="match status" value="1"/>
</dbReference>
<keyword evidence="4" id="KW-1185">Reference proteome</keyword>
<dbReference type="GO" id="GO:0004519">
    <property type="term" value="F:endonuclease activity"/>
    <property type="evidence" value="ECO:0007669"/>
    <property type="project" value="UniProtKB-KW"/>
</dbReference>
<name>A0A3S4XRN1_9NEIS</name>
<dbReference type="InterPro" id="IPR000305">
    <property type="entry name" value="GIY-YIG_endonuc"/>
</dbReference>
<evidence type="ECO:0000259" key="2">
    <source>
        <dbReference type="PROSITE" id="PS50164"/>
    </source>
</evidence>
<dbReference type="PANTHER" id="PTHR34477">
    <property type="entry name" value="UPF0213 PROTEIN YHBQ"/>
    <property type="match status" value="1"/>
</dbReference>
<evidence type="ECO:0000313" key="3">
    <source>
        <dbReference type="EMBL" id="VEJ20417.1"/>
    </source>
</evidence>
<dbReference type="EMBL" id="LR134516">
    <property type="protein sequence ID" value="VEJ20417.1"/>
    <property type="molecule type" value="Genomic_DNA"/>
</dbReference>
<dbReference type="KEGG" id="nani:NCTC12227_00122"/>
<evidence type="ECO:0000313" key="4">
    <source>
        <dbReference type="Proteomes" id="UP000268229"/>
    </source>
</evidence>